<feature type="region of interest" description="Disordered" evidence="1">
    <location>
        <begin position="1"/>
        <end position="27"/>
    </location>
</feature>
<dbReference type="AlphaFoldDB" id="C4GGQ4"/>
<evidence type="ECO:0000313" key="2">
    <source>
        <dbReference type="EMBL" id="EEP69409.1"/>
    </source>
</evidence>
<dbReference type="HOGENOM" id="CLU_1022239_0_0_4"/>
<sequence>MGGKQAVALGGLKRRSATRKSNGSKWQPSGLPCFQAAVNINHEYGSLKTKNGNRIRMTKPVSTRQQTSLNRTAQAFRRLPRAAPYPPCGISTSQKGSLKQDCTVSGCLFCRLYQPLPQRFGRVQPFGAQGVGFIRRQQFHINHYFRARLVQRKNALLVATAQRFDHGVDSELKLPLRSRVVHAEQLAACFKHPVHAGKIFRAKGKIRAGRRIPFHIRPLCRRHALQGFVRPCGDIGRKSLARGAQREKVKPLARAGKQVCGSLKNGLCDFAG</sequence>
<evidence type="ECO:0000256" key="1">
    <source>
        <dbReference type="SAM" id="MobiDB-lite"/>
    </source>
</evidence>
<dbReference type="Proteomes" id="UP000003009">
    <property type="component" value="Unassembled WGS sequence"/>
</dbReference>
<accession>C4GGQ4</accession>
<name>C4GGQ4_9NEIS</name>
<proteinExistence type="predicted"/>
<dbReference type="EMBL" id="ACJW02000002">
    <property type="protein sequence ID" value="EEP69409.1"/>
    <property type="molecule type" value="Genomic_DNA"/>
</dbReference>
<protein>
    <submittedName>
        <fullName evidence="2">Uncharacterized protein</fullName>
    </submittedName>
</protein>
<keyword evidence="3" id="KW-1185">Reference proteome</keyword>
<dbReference type="STRING" id="629741.GCWU000324_01323"/>
<gene>
    <name evidence="2" type="ORF">GCWU000324_01323</name>
</gene>
<comment type="caution">
    <text evidence="2">The sequence shown here is derived from an EMBL/GenBank/DDBJ whole genome shotgun (WGS) entry which is preliminary data.</text>
</comment>
<organism evidence="2 3">
    <name type="scientific">Kingella oralis ATCC 51147</name>
    <dbReference type="NCBI Taxonomy" id="629741"/>
    <lineage>
        <taxon>Bacteria</taxon>
        <taxon>Pseudomonadati</taxon>
        <taxon>Pseudomonadota</taxon>
        <taxon>Betaproteobacteria</taxon>
        <taxon>Neisseriales</taxon>
        <taxon>Neisseriaceae</taxon>
        <taxon>Kingella</taxon>
    </lineage>
</organism>
<evidence type="ECO:0000313" key="3">
    <source>
        <dbReference type="Proteomes" id="UP000003009"/>
    </source>
</evidence>
<reference evidence="2" key="1">
    <citation type="submission" date="2009-04" db="EMBL/GenBank/DDBJ databases">
        <authorList>
            <person name="Weinstock G."/>
            <person name="Sodergren E."/>
            <person name="Clifton S."/>
            <person name="Fulton L."/>
            <person name="Fulton B."/>
            <person name="Courtney L."/>
            <person name="Fronick C."/>
            <person name="Harrison M."/>
            <person name="Strong C."/>
            <person name="Farmer C."/>
            <person name="Delahaunty K."/>
            <person name="Markovic C."/>
            <person name="Hall O."/>
            <person name="Minx P."/>
            <person name="Tomlinson C."/>
            <person name="Mitreva M."/>
            <person name="Nelson J."/>
            <person name="Hou S."/>
            <person name="Wollam A."/>
            <person name="Pepin K.H."/>
            <person name="Johnson M."/>
            <person name="Bhonagiri V."/>
            <person name="Nash W.E."/>
            <person name="Warren W."/>
            <person name="Chinwalla A."/>
            <person name="Mardis E.R."/>
            <person name="Wilson R.K."/>
        </authorList>
    </citation>
    <scope>NUCLEOTIDE SEQUENCE [LARGE SCALE GENOMIC DNA]</scope>
    <source>
        <strain evidence="2">ATCC 51147</strain>
    </source>
</reference>